<dbReference type="EMBL" id="JBBUKT010000002">
    <property type="protein sequence ID" value="MEK7950370.1"/>
    <property type="molecule type" value="Genomic_DNA"/>
</dbReference>
<sequence>MILEPFPPALPYDFVFKLARDSHDLEGYHKLRREIFCEEQHVFETDDRDLFDESAMPIVCKSLIAGMEDTVVGVVRIDERSSGLWYGSRLGVSSGFRRLRHISPGVAVRNLQPCYAALGALGAGLIYKAVSTACALGCHEFLATVQQQNARFFQRLHWQPLENIMLHGLPHVLMRADLNHYAAAKKVA</sequence>
<keyword evidence="2" id="KW-1185">Reference proteome</keyword>
<dbReference type="InterPro" id="IPR024035">
    <property type="entry name" value="MSMEG_0567_GNAT"/>
</dbReference>
<dbReference type="InterPro" id="IPR016181">
    <property type="entry name" value="Acyl_CoA_acyltransferase"/>
</dbReference>
<dbReference type="Gene3D" id="3.40.630.30">
    <property type="match status" value="1"/>
</dbReference>
<proteinExistence type="predicted"/>
<gene>
    <name evidence="1" type="ORF">WKV53_07680</name>
</gene>
<protein>
    <submittedName>
        <fullName evidence="1">MSMEG_0567/Sll0786 family nitrogen starvation N-acetyltransferase</fullName>
    </submittedName>
</protein>
<dbReference type="SUPFAM" id="SSF55729">
    <property type="entry name" value="Acyl-CoA N-acyltransferases (Nat)"/>
    <property type="match status" value="1"/>
</dbReference>
<reference evidence="1 2" key="1">
    <citation type="submission" date="2024-04" db="EMBL/GenBank/DDBJ databases">
        <title>Luteolibacter sp. isolated from soil.</title>
        <authorList>
            <person name="An J."/>
        </authorList>
    </citation>
    <scope>NUCLEOTIDE SEQUENCE [LARGE SCALE GENOMIC DNA]</scope>
    <source>
        <strain evidence="1 2">Y139</strain>
    </source>
</reference>
<comment type="caution">
    <text evidence="1">The sequence shown here is derived from an EMBL/GenBank/DDBJ whole genome shotgun (WGS) entry which is preliminary data.</text>
</comment>
<accession>A0ABU9AUP4</accession>
<dbReference type="NCBIfam" id="TIGR04045">
    <property type="entry name" value="MSMEG_0567_GNAT"/>
    <property type="match status" value="2"/>
</dbReference>
<name>A0ABU9AUP4_9BACT</name>
<organism evidence="1 2">
    <name type="scientific">Luteolibacter soli</name>
    <dbReference type="NCBI Taxonomy" id="3135280"/>
    <lineage>
        <taxon>Bacteria</taxon>
        <taxon>Pseudomonadati</taxon>
        <taxon>Verrucomicrobiota</taxon>
        <taxon>Verrucomicrobiia</taxon>
        <taxon>Verrucomicrobiales</taxon>
        <taxon>Verrucomicrobiaceae</taxon>
        <taxon>Luteolibacter</taxon>
    </lineage>
</organism>
<evidence type="ECO:0000313" key="1">
    <source>
        <dbReference type="EMBL" id="MEK7950370.1"/>
    </source>
</evidence>
<dbReference type="Proteomes" id="UP001371305">
    <property type="component" value="Unassembled WGS sequence"/>
</dbReference>
<evidence type="ECO:0000313" key="2">
    <source>
        <dbReference type="Proteomes" id="UP001371305"/>
    </source>
</evidence>
<dbReference type="RefSeq" id="WP_341403880.1">
    <property type="nucleotide sequence ID" value="NZ_JBBUKT010000002.1"/>
</dbReference>